<dbReference type="PANTHER" id="PTHR46796:SF6">
    <property type="entry name" value="ARAC SUBFAMILY"/>
    <property type="match status" value="1"/>
</dbReference>
<keyword evidence="2" id="KW-0238">DNA-binding</keyword>
<comment type="caution">
    <text evidence="5">The sequence shown here is derived from an EMBL/GenBank/DDBJ whole genome shotgun (WGS) entry which is preliminary data.</text>
</comment>
<dbReference type="InterPro" id="IPR018062">
    <property type="entry name" value="HTH_AraC-typ_CS"/>
</dbReference>
<evidence type="ECO:0000256" key="3">
    <source>
        <dbReference type="ARBA" id="ARBA00023163"/>
    </source>
</evidence>
<evidence type="ECO:0000256" key="1">
    <source>
        <dbReference type="ARBA" id="ARBA00023015"/>
    </source>
</evidence>
<evidence type="ECO:0000313" key="6">
    <source>
        <dbReference type="Proteomes" id="UP001595778"/>
    </source>
</evidence>
<dbReference type="PANTHER" id="PTHR46796">
    <property type="entry name" value="HTH-TYPE TRANSCRIPTIONAL ACTIVATOR RHAS-RELATED"/>
    <property type="match status" value="1"/>
</dbReference>
<dbReference type="InterPro" id="IPR050204">
    <property type="entry name" value="AraC_XylS_family_regulators"/>
</dbReference>
<gene>
    <name evidence="5" type="ORF">ACFO0G_11885</name>
</gene>
<evidence type="ECO:0000259" key="4">
    <source>
        <dbReference type="PROSITE" id="PS01124"/>
    </source>
</evidence>
<dbReference type="PRINTS" id="PR00032">
    <property type="entry name" value="HTHARAC"/>
</dbReference>
<keyword evidence="6" id="KW-1185">Reference proteome</keyword>
<reference evidence="6" key="1">
    <citation type="journal article" date="2019" name="Int. J. Syst. Evol. Microbiol.">
        <title>The Global Catalogue of Microorganisms (GCM) 10K type strain sequencing project: providing services to taxonomists for standard genome sequencing and annotation.</title>
        <authorList>
            <consortium name="The Broad Institute Genomics Platform"/>
            <consortium name="The Broad Institute Genome Sequencing Center for Infectious Disease"/>
            <person name="Wu L."/>
            <person name="Ma J."/>
        </authorList>
    </citation>
    <scope>NUCLEOTIDE SEQUENCE [LARGE SCALE GENOMIC DNA]</scope>
    <source>
        <strain evidence="6">PJ61</strain>
    </source>
</reference>
<feature type="domain" description="HTH araC/xylS-type" evidence="4">
    <location>
        <begin position="221"/>
        <end position="322"/>
    </location>
</feature>
<organism evidence="5 6">
    <name type="scientific">Arthrobacter sedimenti</name>
    <dbReference type="NCBI Taxonomy" id="2694931"/>
    <lineage>
        <taxon>Bacteria</taxon>
        <taxon>Bacillati</taxon>
        <taxon>Actinomycetota</taxon>
        <taxon>Actinomycetes</taxon>
        <taxon>Micrococcales</taxon>
        <taxon>Micrococcaceae</taxon>
        <taxon>Arthrobacter</taxon>
    </lineage>
</organism>
<sequence>MPATAKTGATASPPRQDLTSSVATSFDHWKHMVAESFVPLNARTADVDGFRGRMRSRALDRMSVVEVTATSHEVHRTPALIAQAHERYFKLNLQLEGTGLLIQDNREAVLQPGDLAIYDTNRPYTLAFEEQTRIMVLMFPCDALSLPTDYVGQLAAVRMGSGGLSGIVGQFIRELSANLDVLNGPSGARLATNALDLVSTMLHAEMDIIPDRMKPQALLAVSVREYIEANLSDPLLSPASIAAAHFISTRHLHNVFHESGTTVAGWIRTQRLEGARRELRDPLHAGKPVGAVAARWGFLDAAHFSRTFRDAFGVSPSQWRRDG</sequence>
<evidence type="ECO:0000256" key="2">
    <source>
        <dbReference type="ARBA" id="ARBA00023125"/>
    </source>
</evidence>
<dbReference type="Pfam" id="PF12833">
    <property type="entry name" value="HTH_18"/>
    <property type="match status" value="1"/>
</dbReference>
<dbReference type="SMART" id="SM00342">
    <property type="entry name" value="HTH_ARAC"/>
    <property type="match status" value="1"/>
</dbReference>
<dbReference type="PROSITE" id="PS01124">
    <property type="entry name" value="HTH_ARAC_FAMILY_2"/>
    <property type="match status" value="1"/>
</dbReference>
<evidence type="ECO:0000313" key="5">
    <source>
        <dbReference type="EMBL" id="MFC4396791.1"/>
    </source>
</evidence>
<dbReference type="PROSITE" id="PS00041">
    <property type="entry name" value="HTH_ARAC_FAMILY_1"/>
    <property type="match status" value="1"/>
</dbReference>
<accession>A0ABV8WNM1</accession>
<dbReference type="Gene3D" id="1.10.10.60">
    <property type="entry name" value="Homeodomain-like"/>
    <property type="match status" value="1"/>
</dbReference>
<dbReference type="InterPro" id="IPR018060">
    <property type="entry name" value="HTH_AraC"/>
</dbReference>
<dbReference type="RefSeq" id="WP_376977793.1">
    <property type="nucleotide sequence ID" value="NZ_JBHSDQ010000004.1"/>
</dbReference>
<proteinExistence type="predicted"/>
<dbReference type="InterPro" id="IPR009057">
    <property type="entry name" value="Homeodomain-like_sf"/>
</dbReference>
<keyword evidence="3" id="KW-0804">Transcription</keyword>
<keyword evidence="1" id="KW-0805">Transcription regulation</keyword>
<dbReference type="InterPro" id="IPR020449">
    <property type="entry name" value="Tscrpt_reg_AraC-type_HTH"/>
</dbReference>
<dbReference type="InterPro" id="IPR035418">
    <property type="entry name" value="AraC-bd_2"/>
</dbReference>
<name>A0ABV8WNM1_9MICC</name>
<dbReference type="Pfam" id="PF14525">
    <property type="entry name" value="AraC_binding_2"/>
    <property type="match status" value="1"/>
</dbReference>
<dbReference type="EMBL" id="JBHSDQ010000004">
    <property type="protein sequence ID" value="MFC4396791.1"/>
    <property type="molecule type" value="Genomic_DNA"/>
</dbReference>
<dbReference type="Proteomes" id="UP001595778">
    <property type="component" value="Unassembled WGS sequence"/>
</dbReference>
<dbReference type="SUPFAM" id="SSF46689">
    <property type="entry name" value="Homeodomain-like"/>
    <property type="match status" value="1"/>
</dbReference>
<protein>
    <submittedName>
        <fullName evidence="5">Helix-turn-helix domain-containing protein</fullName>
    </submittedName>
</protein>